<evidence type="ECO:0000256" key="1">
    <source>
        <dbReference type="SAM" id="MobiDB-lite"/>
    </source>
</evidence>
<keyword evidence="3" id="KW-1185">Reference proteome</keyword>
<reference evidence="2 3" key="1">
    <citation type="submission" date="2016-12" db="EMBL/GenBank/DDBJ databases">
        <title>Genomic comparison of strains in the 'Actinomyces naeslundii' group.</title>
        <authorList>
            <person name="Mughal S.R."/>
            <person name="Do T."/>
            <person name="Gilbert S.C."/>
            <person name="Witherden E.A."/>
            <person name="Didelot X."/>
            <person name="Beighton D."/>
        </authorList>
    </citation>
    <scope>NUCLEOTIDE SEQUENCE [LARGE SCALE GENOMIC DNA]</scope>
    <source>
        <strain evidence="2 3">WE6B-3</strain>
    </source>
</reference>
<gene>
    <name evidence="2" type="ORF">BKH13_08160</name>
</gene>
<dbReference type="RefSeq" id="WP_420920162.1">
    <property type="nucleotide sequence ID" value="NZ_MSKX01000021.1"/>
</dbReference>
<protein>
    <submittedName>
        <fullName evidence="2">Uncharacterized protein</fullName>
    </submittedName>
</protein>
<evidence type="ECO:0000313" key="3">
    <source>
        <dbReference type="Proteomes" id="UP000186781"/>
    </source>
</evidence>
<dbReference type="EMBL" id="MSKX01000021">
    <property type="protein sequence ID" value="OLO82818.1"/>
    <property type="molecule type" value="Genomic_DNA"/>
</dbReference>
<dbReference type="Proteomes" id="UP000186781">
    <property type="component" value="Unassembled WGS sequence"/>
</dbReference>
<sequence>ITRNGTVHIGGIAFLVNRHLAASTVIAIWDTSTITFADTHGEVLIQYTWPPQGTTYVSHHPPDPTNQRGGRGRKRP</sequence>
<feature type="non-terminal residue" evidence="2">
    <location>
        <position position="1"/>
    </location>
</feature>
<name>A0ABX3EZH7_ACTNA</name>
<proteinExistence type="predicted"/>
<comment type="caution">
    <text evidence="2">The sequence shown here is derived from an EMBL/GenBank/DDBJ whole genome shotgun (WGS) entry which is preliminary data.</text>
</comment>
<evidence type="ECO:0000313" key="2">
    <source>
        <dbReference type="EMBL" id="OLO82818.1"/>
    </source>
</evidence>
<feature type="region of interest" description="Disordered" evidence="1">
    <location>
        <begin position="54"/>
        <end position="76"/>
    </location>
</feature>
<organism evidence="2 3">
    <name type="scientific">Actinomyces naeslundii</name>
    <dbReference type="NCBI Taxonomy" id="1655"/>
    <lineage>
        <taxon>Bacteria</taxon>
        <taxon>Bacillati</taxon>
        <taxon>Actinomycetota</taxon>
        <taxon>Actinomycetes</taxon>
        <taxon>Actinomycetales</taxon>
        <taxon>Actinomycetaceae</taxon>
        <taxon>Actinomyces</taxon>
    </lineage>
</organism>
<accession>A0ABX3EZH7</accession>